<dbReference type="Gene3D" id="3.30.70.330">
    <property type="match status" value="1"/>
</dbReference>
<dbReference type="SMART" id="SM00360">
    <property type="entry name" value="RRM"/>
    <property type="match status" value="1"/>
</dbReference>
<accession>A0AAV9PR29</accession>
<feature type="domain" description="YTH" evidence="4">
    <location>
        <begin position="285"/>
        <end position="477"/>
    </location>
</feature>
<dbReference type="GO" id="GO:0003729">
    <property type="term" value="F:mRNA binding"/>
    <property type="evidence" value="ECO:0007669"/>
    <property type="project" value="TreeGrafter"/>
</dbReference>
<organism evidence="5 6">
    <name type="scientific">Saxophila tyrrhenica</name>
    <dbReference type="NCBI Taxonomy" id="1690608"/>
    <lineage>
        <taxon>Eukaryota</taxon>
        <taxon>Fungi</taxon>
        <taxon>Dikarya</taxon>
        <taxon>Ascomycota</taxon>
        <taxon>Pezizomycotina</taxon>
        <taxon>Dothideomycetes</taxon>
        <taxon>Dothideomycetidae</taxon>
        <taxon>Mycosphaerellales</taxon>
        <taxon>Extremaceae</taxon>
        <taxon>Saxophila</taxon>
    </lineage>
</organism>
<evidence type="ECO:0000259" key="3">
    <source>
        <dbReference type="PROSITE" id="PS50102"/>
    </source>
</evidence>
<keyword evidence="1" id="KW-0694">RNA-binding</keyword>
<dbReference type="SUPFAM" id="SSF54928">
    <property type="entry name" value="RNA-binding domain, RBD"/>
    <property type="match status" value="1"/>
</dbReference>
<dbReference type="Gene3D" id="3.10.590.10">
    <property type="entry name" value="ph1033 like domains"/>
    <property type="match status" value="1"/>
</dbReference>
<sequence>MSQPLPSRETVKDAPTLHVPAGTVPTLQHPSGVWPEQVYGYDSFGAGHVYGYYNRVAVNPAFFPFPGQLAQIQPRQFQHPQQAVPWIDPRFNPGSGRPHLSRPSAHTLQVNTQAPLPALVPDVPRGPPRKPVQSGHAVWIGNLPVNATIHDLKDYCSRGAPGEIESVFLISKSNCAFANFNSHAACEAAMAIFRNVPFGGRRLVCRLRMQPGPSPISSPSSYSDNSRTLTPESSGMPRTPTSNDLNHPVIVGGDTPISPQALSDTKTPVEKQDACSMPGLVKIPERFFIIKSLTVQDLIASVNNGSWEAQAHNEGTLQEAFNNSENVYLVFPANKSGEFFGLARMTSPMHNKQQDKKPAPSPTDSSGKSVEPVSIMTPANDTVPSGKIYDDSVRGTIFWEADRTPVVDGSPDVACREDSNEDEQRKQFGIEWLSTSRVPFFRTRGLRNPWNGLKEVKIARDGTELEPNVGRNLMRLFCWT</sequence>
<dbReference type="InterPro" id="IPR045168">
    <property type="entry name" value="YTH_prot"/>
</dbReference>
<dbReference type="InterPro" id="IPR035979">
    <property type="entry name" value="RBD_domain_sf"/>
</dbReference>
<dbReference type="PANTHER" id="PTHR12357:SF3">
    <property type="entry name" value="YTH DOMAIN-CONTAINING PROTEIN 1"/>
    <property type="match status" value="1"/>
</dbReference>
<evidence type="ECO:0000313" key="6">
    <source>
        <dbReference type="Proteomes" id="UP001337655"/>
    </source>
</evidence>
<feature type="domain" description="RRM" evidence="3">
    <location>
        <begin position="136"/>
        <end position="210"/>
    </location>
</feature>
<feature type="region of interest" description="Disordered" evidence="2">
    <location>
        <begin position="1"/>
        <end position="23"/>
    </location>
</feature>
<evidence type="ECO:0000259" key="4">
    <source>
        <dbReference type="PROSITE" id="PS50882"/>
    </source>
</evidence>
<dbReference type="InterPro" id="IPR000504">
    <property type="entry name" value="RRM_dom"/>
</dbReference>
<dbReference type="InterPro" id="IPR007275">
    <property type="entry name" value="YTH_domain"/>
</dbReference>
<evidence type="ECO:0000256" key="2">
    <source>
        <dbReference type="SAM" id="MobiDB-lite"/>
    </source>
</evidence>
<feature type="region of interest" description="Disordered" evidence="2">
    <location>
        <begin position="212"/>
        <end position="244"/>
    </location>
</feature>
<dbReference type="GO" id="GO:0000398">
    <property type="term" value="P:mRNA splicing, via spliceosome"/>
    <property type="evidence" value="ECO:0007669"/>
    <property type="project" value="TreeGrafter"/>
</dbReference>
<dbReference type="PROSITE" id="PS50882">
    <property type="entry name" value="YTH"/>
    <property type="match status" value="1"/>
</dbReference>
<dbReference type="PANTHER" id="PTHR12357">
    <property type="entry name" value="YTH YT521-B HOMOLOGY DOMAIN-CONTAINING"/>
    <property type="match status" value="1"/>
</dbReference>
<feature type="compositionally biased region" description="Low complexity" evidence="2">
    <location>
        <begin position="215"/>
        <end position="226"/>
    </location>
</feature>
<dbReference type="CDD" id="cd00590">
    <property type="entry name" value="RRM_SF"/>
    <property type="match status" value="1"/>
</dbReference>
<dbReference type="GeneID" id="89921713"/>
<dbReference type="GO" id="GO:1990247">
    <property type="term" value="F:N6-methyladenosine-containing RNA reader activity"/>
    <property type="evidence" value="ECO:0007669"/>
    <property type="project" value="TreeGrafter"/>
</dbReference>
<dbReference type="InterPro" id="IPR057720">
    <property type="entry name" value="RRM_YTH1"/>
</dbReference>
<proteinExistence type="predicted"/>
<name>A0AAV9PR29_9PEZI</name>
<reference evidence="5 6" key="1">
    <citation type="submission" date="2023-08" db="EMBL/GenBank/DDBJ databases">
        <title>Black Yeasts Isolated from many extreme environments.</title>
        <authorList>
            <person name="Coleine C."/>
            <person name="Stajich J.E."/>
            <person name="Selbmann L."/>
        </authorList>
    </citation>
    <scope>NUCLEOTIDE SEQUENCE [LARGE SCALE GENOMIC DNA]</scope>
    <source>
        <strain evidence="5 6">CCFEE 5935</strain>
    </source>
</reference>
<evidence type="ECO:0008006" key="7">
    <source>
        <dbReference type="Google" id="ProtNLM"/>
    </source>
</evidence>
<comment type="caution">
    <text evidence="5">The sequence shown here is derived from an EMBL/GenBank/DDBJ whole genome shotgun (WGS) entry which is preliminary data.</text>
</comment>
<dbReference type="GO" id="GO:0000381">
    <property type="term" value="P:regulation of alternative mRNA splicing, via spliceosome"/>
    <property type="evidence" value="ECO:0007669"/>
    <property type="project" value="TreeGrafter"/>
</dbReference>
<gene>
    <name evidence="5" type="ORF">LTR77_000362</name>
</gene>
<dbReference type="Pfam" id="PF25701">
    <property type="entry name" value="RRM_YTH1"/>
    <property type="match status" value="1"/>
</dbReference>
<evidence type="ECO:0000256" key="1">
    <source>
        <dbReference type="PROSITE-ProRule" id="PRU00176"/>
    </source>
</evidence>
<protein>
    <recommendedName>
        <fullName evidence="7">YTH domain-containing protein</fullName>
    </recommendedName>
</protein>
<dbReference type="GO" id="GO:0005654">
    <property type="term" value="C:nucleoplasm"/>
    <property type="evidence" value="ECO:0007669"/>
    <property type="project" value="TreeGrafter"/>
</dbReference>
<evidence type="ECO:0000313" key="5">
    <source>
        <dbReference type="EMBL" id="KAK5175225.1"/>
    </source>
</evidence>
<dbReference type="Pfam" id="PF04146">
    <property type="entry name" value="YTH"/>
    <property type="match status" value="1"/>
</dbReference>
<dbReference type="RefSeq" id="XP_064663863.1">
    <property type="nucleotide sequence ID" value="XM_064797629.1"/>
</dbReference>
<dbReference type="EMBL" id="JAVRRT010000001">
    <property type="protein sequence ID" value="KAK5175225.1"/>
    <property type="molecule type" value="Genomic_DNA"/>
</dbReference>
<dbReference type="Proteomes" id="UP001337655">
    <property type="component" value="Unassembled WGS sequence"/>
</dbReference>
<feature type="region of interest" description="Disordered" evidence="2">
    <location>
        <begin position="348"/>
        <end position="382"/>
    </location>
</feature>
<dbReference type="CDD" id="cd21134">
    <property type="entry name" value="YTH"/>
    <property type="match status" value="1"/>
</dbReference>
<dbReference type="AlphaFoldDB" id="A0AAV9PR29"/>
<dbReference type="InterPro" id="IPR012677">
    <property type="entry name" value="Nucleotide-bd_a/b_plait_sf"/>
</dbReference>
<keyword evidence="6" id="KW-1185">Reference proteome</keyword>
<dbReference type="PROSITE" id="PS50102">
    <property type="entry name" value="RRM"/>
    <property type="match status" value="1"/>
</dbReference>